<feature type="transmembrane region" description="Helical" evidence="1">
    <location>
        <begin position="31"/>
        <end position="49"/>
    </location>
</feature>
<gene>
    <name evidence="2" type="ORF">V7S74_03095</name>
</gene>
<reference evidence="2 3" key="1">
    <citation type="submission" date="2024-07" db="EMBL/GenBank/DDBJ databases">
        <authorList>
            <person name="Pitt A."/>
            <person name="Hahn M.W."/>
        </authorList>
    </citation>
    <scope>NUCLEOTIDE SEQUENCE [LARGE SCALE GENOMIC DNA]</scope>
    <source>
        <strain evidence="2 3">2-AUSEE-184A6</strain>
    </source>
</reference>
<accession>A0ABW8SXJ3</accession>
<dbReference type="InterPro" id="IPR029377">
    <property type="entry name" value="TMEM220"/>
</dbReference>
<feature type="transmembrane region" description="Helical" evidence="1">
    <location>
        <begin position="95"/>
        <end position="115"/>
    </location>
</feature>
<organism evidence="2 3">
    <name type="scientific">Aquirufa novilacunae</name>
    <dbReference type="NCBI Taxonomy" id="3139305"/>
    <lineage>
        <taxon>Bacteria</taxon>
        <taxon>Pseudomonadati</taxon>
        <taxon>Bacteroidota</taxon>
        <taxon>Cytophagia</taxon>
        <taxon>Cytophagales</taxon>
        <taxon>Flectobacillaceae</taxon>
        <taxon>Aquirufa</taxon>
    </lineage>
</organism>
<feature type="transmembrane region" description="Helical" evidence="1">
    <location>
        <begin position="56"/>
        <end position="75"/>
    </location>
</feature>
<name>A0ABW8SXJ3_9BACT</name>
<dbReference type="Proteomes" id="UP001623559">
    <property type="component" value="Unassembled WGS sequence"/>
</dbReference>
<proteinExistence type="predicted"/>
<evidence type="ECO:0000256" key="1">
    <source>
        <dbReference type="SAM" id="Phobius"/>
    </source>
</evidence>
<keyword evidence="1" id="KW-1133">Transmembrane helix</keyword>
<dbReference type="RefSeq" id="WP_406777300.1">
    <property type="nucleotide sequence ID" value="NZ_JBEWZG010000001.1"/>
</dbReference>
<dbReference type="Pfam" id="PF15071">
    <property type="entry name" value="TMEM220"/>
    <property type="match status" value="1"/>
</dbReference>
<dbReference type="EMBL" id="JBEWZG010000001">
    <property type="protein sequence ID" value="MFL0205718.1"/>
    <property type="molecule type" value="Genomic_DNA"/>
</dbReference>
<protein>
    <submittedName>
        <fullName evidence="2">Transmembrane 220 family protein</fullName>
    </submittedName>
</protein>
<comment type="caution">
    <text evidence="2">The sequence shown here is derived from an EMBL/GenBank/DDBJ whole genome shotgun (WGS) entry which is preliminary data.</text>
</comment>
<keyword evidence="1 2" id="KW-0812">Transmembrane</keyword>
<evidence type="ECO:0000313" key="3">
    <source>
        <dbReference type="Proteomes" id="UP001623559"/>
    </source>
</evidence>
<evidence type="ECO:0000313" key="2">
    <source>
        <dbReference type="EMBL" id="MFL0205718.1"/>
    </source>
</evidence>
<keyword evidence="1" id="KW-0472">Membrane</keyword>
<feature type="transmembrane region" description="Helical" evidence="1">
    <location>
        <begin position="7"/>
        <end position="25"/>
    </location>
</feature>
<sequence length="119" mass="13456">MIRNAQFILGGIFGLAFTLFTYWQLNDPDPVLWVPVYATAVYTSIQAMRGKTNPELLLVLFCLSFFAGLQLWMEMTAWEGFITDGLSMKTHNQELAREAVGLWIASGSLALFYGLHKMK</sequence>